<feature type="binding site" evidence="4">
    <location>
        <begin position="247"/>
        <end position="251"/>
    </location>
    <ligand>
        <name>FAD</name>
        <dbReference type="ChEBI" id="CHEBI:57692"/>
    </ligand>
</feature>
<evidence type="ECO:0000256" key="2">
    <source>
        <dbReference type="ARBA" id="ARBA00022630"/>
    </source>
</evidence>
<dbReference type="GO" id="GO:0032922">
    <property type="term" value="P:circadian regulation of gene expression"/>
    <property type="evidence" value="ECO:0007669"/>
    <property type="project" value="TreeGrafter"/>
</dbReference>
<dbReference type="Pfam" id="PF00875">
    <property type="entry name" value="DNA_photolyase"/>
    <property type="match status" value="1"/>
</dbReference>
<dbReference type="InterPro" id="IPR005101">
    <property type="entry name" value="Cryptochr/Photolyase_FAD-bd"/>
</dbReference>
<dbReference type="OrthoDB" id="435881at2759"/>
<dbReference type="PANTHER" id="PTHR11455:SF9">
    <property type="entry name" value="CRYPTOCHROME CIRCADIAN CLOCK 5 ISOFORM X1"/>
    <property type="match status" value="1"/>
</dbReference>
<sequence length="525" mass="57364">MPGKTSIIWFRKGLRLHDNPALLAAAADADHLCPLFILDPWFLKPDRVGVNRVQFLLESLADLDASFRARGSRLLVLRGKPAEVLPRAFKDWGVTHLCFESDTEPYAKERDAAVAQLAEAAGVEVASPVSHTLYDPQLLLARNAGKPPLTMQSFTKLVDAVGPPPSPAADPPEKLPPLPVKAAALDAAAAGVPTLAGIGYPPAGTTLFKGGETAALARMADYLSDKDWVCAFEKPKGNPAAFMRPATTVLSPYLKFGCLSPRLFHAKLQQIYAERKGKHTQPPVSLRGQLLWREFFTLCGAAIPNFDRMQGNPGCKQIPWVDDPERLQAWQDSRTGYPWIDAIMCQLRQQGWMHHLARHSVACFLTRGDLWCSWEAGQAVFDKYLIDADWSLNAANWQWLSASAFFSQYFRVYSPVTFGKQYDKNGDYIRHFMPVLKDMPAKYIYEPWTAPLSVQQAAGCIIGKDYPRPIVDHATASKENMARMKAAYEAAREGGAGGGGGAGSGGKAAADAGGGSSPAKRARKK</sequence>
<dbReference type="GO" id="GO:0071949">
    <property type="term" value="F:FAD binding"/>
    <property type="evidence" value="ECO:0007669"/>
    <property type="project" value="TreeGrafter"/>
</dbReference>
<organism evidence="8 9">
    <name type="scientific">Micractinium conductrix</name>
    <dbReference type="NCBI Taxonomy" id="554055"/>
    <lineage>
        <taxon>Eukaryota</taxon>
        <taxon>Viridiplantae</taxon>
        <taxon>Chlorophyta</taxon>
        <taxon>core chlorophytes</taxon>
        <taxon>Trebouxiophyceae</taxon>
        <taxon>Chlorellales</taxon>
        <taxon>Chlorellaceae</taxon>
        <taxon>Chlorella clade</taxon>
        <taxon>Micractinium</taxon>
    </lineage>
</organism>
<keyword evidence="9" id="KW-1185">Reference proteome</keyword>
<proteinExistence type="inferred from homology"/>
<feature type="site" description="Electron transfer via tryptophanyl radical" evidence="5">
    <location>
        <position position="374"/>
    </location>
</feature>
<dbReference type="GO" id="GO:0005737">
    <property type="term" value="C:cytoplasm"/>
    <property type="evidence" value="ECO:0007669"/>
    <property type="project" value="TreeGrafter"/>
</dbReference>
<evidence type="ECO:0000256" key="3">
    <source>
        <dbReference type="ARBA" id="ARBA00022827"/>
    </source>
</evidence>
<feature type="compositionally biased region" description="Gly residues" evidence="6">
    <location>
        <begin position="495"/>
        <end position="516"/>
    </location>
</feature>
<comment type="similarity">
    <text evidence="1">Belongs to the DNA photolyase class-1 family.</text>
</comment>
<dbReference type="Gene3D" id="1.10.579.10">
    <property type="entry name" value="DNA Cyclobutane Dipyrimidine Photolyase, subunit A, domain 3"/>
    <property type="match status" value="1"/>
</dbReference>
<feature type="site" description="Electron transfer via tryptophanyl radical" evidence="5">
    <location>
        <position position="397"/>
    </location>
</feature>
<feature type="domain" description="Photolyase/cryptochrome alpha/beta" evidence="7">
    <location>
        <begin position="4"/>
        <end position="133"/>
    </location>
</feature>
<dbReference type="InterPro" id="IPR002081">
    <property type="entry name" value="Cryptochrome/DNA_photolyase_1"/>
</dbReference>
<dbReference type="Pfam" id="PF03441">
    <property type="entry name" value="FAD_binding_7"/>
    <property type="match status" value="1"/>
</dbReference>
<dbReference type="PROSITE" id="PS51645">
    <property type="entry name" value="PHR_CRY_ALPHA_BETA"/>
    <property type="match status" value="1"/>
</dbReference>
<dbReference type="SUPFAM" id="SSF48173">
    <property type="entry name" value="Cryptochrome/photolyase FAD-binding domain"/>
    <property type="match status" value="1"/>
</dbReference>
<gene>
    <name evidence="8" type="ORF">C2E20_8481</name>
</gene>
<dbReference type="Gene3D" id="3.40.50.620">
    <property type="entry name" value="HUPs"/>
    <property type="match status" value="1"/>
</dbReference>
<dbReference type="InterPro" id="IPR036134">
    <property type="entry name" value="Crypto/Photolyase_FAD-like_sf"/>
</dbReference>
<feature type="site" description="Electron transfer via tryptophanyl radical" evidence="5">
    <location>
        <position position="320"/>
    </location>
</feature>
<dbReference type="Gene3D" id="1.25.40.80">
    <property type="match status" value="1"/>
</dbReference>
<keyword evidence="3 4" id="KW-0274">FAD</keyword>
<dbReference type="EMBL" id="LHPF02000045">
    <property type="protein sequence ID" value="PSC67921.1"/>
    <property type="molecule type" value="Genomic_DNA"/>
</dbReference>
<dbReference type="GO" id="GO:0003677">
    <property type="term" value="F:DNA binding"/>
    <property type="evidence" value="ECO:0007669"/>
    <property type="project" value="TreeGrafter"/>
</dbReference>
<evidence type="ECO:0000313" key="9">
    <source>
        <dbReference type="Proteomes" id="UP000239649"/>
    </source>
</evidence>
<dbReference type="GO" id="GO:0043153">
    <property type="term" value="P:entrainment of circadian clock by photoperiod"/>
    <property type="evidence" value="ECO:0007669"/>
    <property type="project" value="TreeGrafter"/>
</dbReference>
<protein>
    <submittedName>
        <fullName evidence="8">Cryptochrome-1-like isoform X1</fullName>
    </submittedName>
</protein>
<dbReference type="InterPro" id="IPR014729">
    <property type="entry name" value="Rossmann-like_a/b/a_fold"/>
</dbReference>
<evidence type="ECO:0000259" key="7">
    <source>
        <dbReference type="PROSITE" id="PS51645"/>
    </source>
</evidence>
<comment type="cofactor">
    <cofactor evidence="4">
        <name>FAD</name>
        <dbReference type="ChEBI" id="CHEBI:57692"/>
    </cofactor>
    <text evidence="4">Binds 1 FAD per subunit.</text>
</comment>
<evidence type="ECO:0000256" key="4">
    <source>
        <dbReference type="PIRSR" id="PIRSR602081-1"/>
    </source>
</evidence>
<dbReference type="Proteomes" id="UP000239649">
    <property type="component" value="Unassembled WGS sequence"/>
</dbReference>
<feature type="region of interest" description="Disordered" evidence="6">
    <location>
        <begin position="495"/>
        <end position="525"/>
    </location>
</feature>
<dbReference type="InterPro" id="IPR006050">
    <property type="entry name" value="DNA_photolyase_N"/>
</dbReference>
<comment type="caution">
    <text evidence="8">The sequence shown here is derived from an EMBL/GenBank/DDBJ whole genome shotgun (WGS) entry which is preliminary data.</text>
</comment>
<dbReference type="FunFam" id="1.10.579.10:FF:000001">
    <property type="entry name" value="Cryptochrome 1"/>
    <property type="match status" value="1"/>
</dbReference>
<name>A0A2P6V1F4_9CHLO</name>
<evidence type="ECO:0000256" key="5">
    <source>
        <dbReference type="PIRSR" id="PIRSR602081-2"/>
    </source>
</evidence>
<evidence type="ECO:0000256" key="1">
    <source>
        <dbReference type="ARBA" id="ARBA00005862"/>
    </source>
</evidence>
<feature type="binding site" evidence="4">
    <location>
        <begin position="289"/>
        <end position="296"/>
    </location>
    <ligand>
        <name>FAD</name>
        <dbReference type="ChEBI" id="CHEBI:57692"/>
    </ligand>
</feature>
<dbReference type="AlphaFoldDB" id="A0A2P6V1F4"/>
<dbReference type="STRING" id="554055.A0A2P6V1F4"/>
<reference evidence="8 9" key="1">
    <citation type="journal article" date="2018" name="Plant J.">
        <title>Genome sequences of Chlorella sorokiniana UTEX 1602 and Micractinium conductrix SAG 241.80: implications to maltose excretion by a green alga.</title>
        <authorList>
            <person name="Arriola M.B."/>
            <person name="Velmurugan N."/>
            <person name="Zhang Y."/>
            <person name="Plunkett M.H."/>
            <person name="Hondzo H."/>
            <person name="Barney B.M."/>
        </authorList>
    </citation>
    <scope>NUCLEOTIDE SEQUENCE [LARGE SCALE GENOMIC DNA]</scope>
    <source>
        <strain evidence="8 9">SAG 241.80</strain>
    </source>
</reference>
<evidence type="ECO:0000313" key="8">
    <source>
        <dbReference type="EMBL" id="PSC67921.1"/>
    </source>
</evidence>
<accession>A0A2P6V1F4</accession>
<dbReference type="InterPro" id="IPR036155">
    <property type="entry name" value="Crypto/Photolyase_N_sf"/>
</dbReference>
<dbReference type="GO" id="GO:0005634">
    <property type="term" value="C:nucleus"/>
    <property type="evidence" value="ECO:0007669"/>
    <property type="project" value="TreeGrafter"/>
</dbReference>
<feature type="binding site" evidence="4">
    <location>
        <begin position="387"/>
        <end position="389"/>
    </location>
    <ligand>
        <name>FAD</name>
        <dbReference type="ChEBI" id="CHEBI:57692"/>
    </ligand>
</feature>
<evidence type="ECO:0000256" key="6">
    <source>
        <dbReference type="SAM" id="MobiDB-lite"/>
    </source>
</evidence>
<dbReference type="PANTHER" id="PTHR11455">
    <property type="entry name" value="CRYPTOCHROME"/>
    <property type="match status" value="1"/>
</dbReference>
<dbReference type="GO" id="GO:0003904">
    <property type="term" value="F:deoxyribodipyrimidine photo-lyase activity"/>
    <property type="evidence" value="ECO:0007669"/>
    <property type="project" value="TreeGrafter"/>
</dbReference>
<dbReference type="SUPFAM" id="SSF52425">
    <property type="entry name" value="Cryptochrome/photolyase, N-terminal domain"/>
    <property type="match status" value="1"/>
</dbReference>
<keyword evidence="2 4" id="KW-0285">Flavoprotein</keyword>